<dbReference type="Proteomes" id="UP000001997">
    <property type="component" value="Unassembled WGS sequence"/>
</dbReference>
<keyword evidence="3" id="KW-1185">Reference proteome</keyword>
<dbReference type="KEGG" id="pgu:PGUG_01524"/>
<dbReference type="AlphaFoldDB" id="A5DE23"/>
<dbReference type="HOGENOM" id="CLU_1147535_0_0_1"/>
<organism evidence="2 3">
    <name type="scientific">Meyerozyma guilliermondii (strain ATCC 6260 / CBS 566 / DSM 6381 / JCM 1539 / NBRC 10279 / NRRL Y-324)</name>
    <name type="common">Yeast</name>
    <name type="synonym">Candida guilliermondii</name>
    <dbReference type="NCBI Taxonomy" id="294746"/>
    <lineage>
        <taxon>Eukaryota</taxon>
        <taxon>Fungi</taxon>
        <taxon>Dikarya</taxon>
        <taxon>Ascomycota</taxon>
        <taxon>Saccharomycotina</taxon>
        <taxon>Pichiomycetes</taxon>
        <taxon>Debaryomycetaceae</taxon>
        <taxon>Meyerozyma</taxon>
    </lineage>
</organism>
<sequence>MYLPIILGWVLYVFAGPGLDNWVKESAHLWSINIIIASGASHWAVDKYMEFSKNCMVPQPNAVMPRKHRIISFALSTFGEFCFGLALVSTMMGWWKDNDEKLYTGLQVSTPSRFKWVNELDETEGKAIATLPATFGVYKLNLTSDGLWNQTTVTKDSIAILGLYNNTATSKKLQLNSGSADNSAVYLLNYAPEVGFMMRPLVLSTIDKSLITAWTEDSMVLGWPENGLTAGKWKNYKGVGLL</sequence>
<evidence type="ECO:0000313" key="2">
    <source>
        <dbReference type="EMBL" id="EDK37426.1"/>
    </source>
</evidence>
<evidence type="ECO:0000313" key="3">
    <source>
        <dbReference type="Proteomes" id="UP000001997"/>
    </source>
</evidence>
<dbReference type="EMBL" id="CH408156">
    <property type="protein sequence ID" value="EDK37426.1"/>
    <property type="molecule type" value="Genomic_DNA"/>
</dbReference>
<accession>A5DE23</accession>
<feature type="signal peptide" evidence="1">
    <location>
        <begin position="1"/>
        <end position="15"/>
    </location>
</feature>
<dbReference type="RefSeq" id="XP_001485853.1">
    <property type="nucleotide sequence ID" value="XM_001485803.1"/>
</dbReference>
<evidence type="ECO:0000256" key="1">
    <source>
        <dbReference type="SAM" id="SignalP"/>
    </source>
</evidence>
<protein>
    <submittedName>
        <fullName evidence="2">Uncharacterized protein</fullName>
    </submittedName>
</protein>
<reference evidence="2 3" key="1">
    <citation type="journal article" date="2009" name="Nature">
        <title>Evolution of pathogenicity and sexual reproduction in eight Candida genomes.</title>
        <authorList>
            <person name="Butler G."/>
            <person name="Rasmussen M.D."/>
            <person name="Lin M.F."/>
            <person name="Santos M.A."/>
            <person name="Sakthikumar S."/>
            <person name="Munro C.A."/>
            <person name="Rheinbay E."/>
            <person name="Grabherr M."/>
            <person name="Forche A."/>
            <person name="Reedy J.L."/>
            <person name="Agrafioti I."/>
            <person name="Arnaud M.B."/>
            <person name="Bates S."/>
            <person name="Brown A.J."/>
            <person name="Brunke S."/>
            <person name="Costanzo M.C."/>
            <person name="Fitzpatrick D.A."/>
            <person name="de Groot P.W."/>
            <person name="Harris D."/>
            <person name="Hoyer L.L."/>
            <person name="Hube B."/>
            <person name="Klis F.M."/>
            <person name="Kodira C."/>
            <person name="Lennard N."/>
            <person name="Logue M.E."/>
            <person name="Martin R."/>
            <person name="Neiman A.M."/>
            <person name="Nikolaou E."/>
            <person name="Quail M.A."/>
            <person name="Quinn J."/>
            <person name="Santos M.C."/>
            <person name="Schmitzberger F.F."/>
            <person name="Sherlock G."/>
            <person name="Shah P."/>
            <person name="Silverstein K.A."/>
            <person name="Skrzypek M.S."/>
            <person name="Soll D."/>
            <person name="Staggs R."/>
            <person name="Stansfield I."/>
            <person name="Stumpf M.P."/>
            <person name="Sudbery P.E."/>
            <person name="Srikantha T."/>
            <person name="Zeng Q."/>
            <person name="Berman J."/>
            <person name="Berriman M."/>
            <person name="Heitman J."/>
            <person name="Gow N.A."/>
            <person name="Lorenz M.C."/>
            <person name="Birren B.W."/>
            <person name="Kellis M."/>
            <person name="Cuomo C.A."/>
        </authorList>
    </citation>
    <scope>NUCLEOTIDE SEQUENCE [LARGE SCALE GENOMIC DNA]</scope>
    <source>
        <strain evidence="3">ATCC 6260 / CBS 566 / DSM 6381 / JCM 1539 / NBRC 10279 / NRRL Y-324</strain>
    </source>
</reference>
<dbReference type="VEuPathDB" id="FungiDB:PGUG_01524"/>
<dbReference type="GeneID" id="5128469"/>
<keyword evidence="1" id="KW-0732">Signal</keyword>
<name>A5DE23_PICGU</name>
<proteinExistence type="predicted"/>
<feature type="chain" id="PRO_5012519615" evidence="1">
    <location>
        <begin position="16"/>
        <end position="242"/>
    </location>
</feature>
<dbReference type="InParanoid" id="A5DE23"/>
<gene>
    <name evidence="2" type="ORF">PGUG_01524</name>
</gene>